<keyword evidence="3" id="KW-1185">Reference proteome</keyword>
<dbReference type="WBParaSite" id="ASIM_0000994501-mRNA-1">
    <property type="protein sequence ID" value="ASIM_0000994501-mRNA-1"/>
    <property type="gene ID" value="ASIM_0000994501"/>
</dbReference>
<proteinExistence type="predicted"/>
<feature type="transmembrane region" description="Helical" evidence="1">
    <location>
        <begin position="20"/>
        <end position="47"/>
    </location>
</feature>
<reference evidence="2 3" key="2">
    <citation type="submission" date="2018-11" db="EMBL/GenBank/DDBJ databases">
        <authorList>
            <consortium name="Pathogen Informatics"/>
        </authorList>
    </citation>
    <scope>NUCLEOTIDE SEQUENCE [LARGE SCALE GENOMIC DNA]</scope>
</reference>
<keyword evidence="1" id="KW-1133">Transmembrane helix</keyword>
<organism evidence="4">
    <name type="scientific">Anisakis simplex</name>
    <name type="common">Herring worm</name>
    <dbReference type="NCBI Taxonomy" id="6269"/>
    <lineage>
        <taxon>Eukaryota</taxon>
        <taxon>Metazoa</taxon>
        <taxon>Ecdysozoa</taxon>
        <taxon>Nematoda</taxon>
        <taxon>Chromadorea</taxon>
        <taxon>Rhabditida</taxon>
        <taxon>Spirurina</taxon>
        <taxon>Ascaridomorpha</taxon>
        <taxon>Ascaridoidea</taxon>
        <taxon>Anisakidae</taxon>
        <taxon>Anisakis</taxon>
        <taxon>Anisakis simplex complex</taxon>
    </lineage>
</organism>
<keyword evidence="1" id="KW-0812">Transmembrane</keyword>
<evidence type="ECO:0000313" key="2">
    <source>
        <dbReference type="EMBL" id="VDK41329.1"/>
    </source>
</evidence>
<evidence type="ECO:0000313" key="3">
    <source>
        <dbReference type="Proteomes" id="UP000267096"/>
    </source>
</evidence>
<name>A0A0M3JQJ4_ANISI</name>
<protein>
    <submittedName>
        <fullName evidence="4">Col_cuticle_N domain-containing protein</fullName>
    </submittedName>
</protein>
<accession>A0A0M3JQJ4</accession>
<evidence type="ECO:0000256" key="1">
    <source>
        <dbReference type="SAM" id="Phobius"/>
    </source>
</evidence>
<dbReference type="EMBL" id="UYRR01030602">
    <property type="protein sequence ID" value="VDK41329.1"/>
    <property type="molecule type" value="Genomic_DNA"/>
</dbReference>
<sequence length="52" mass="5804">MVVLIMVTIRTMRVPVKMPLLAKVIEIVSGISTLMTTIVTIMVMVTVNKKLF</sequence>
<gene>
    <name evidence="2" type="ORF">ASIM_LOCUS9685</name>
</gene>
<evidence type="ECO:0000313" key="4">
    <source>
        <dbReference type="WBParaSite" id="ASIM_0000994501-mRNA-1"/>
    </source>
</evidence>
<dbReference type="AlphaFoldDB" id="A0A0M3JQJ4"/>
<reference evidence="4" key="1">
    <citation type="submission" date="2017-02" db="UniProtKB">
        <authorList>
            <consortium name="WormBaseParasite"/>
        </authorList>
    </citation>
    <scope>IDENTIFICATION</scope>
</reference>
<keyword evidence="1" id="KW-0472">Membrane</keyword>
<dbReference type="Proteomes" id="UP000267096">
    <property type="component" value="Unassembled WGS sequence"/>
</dbReference>